<keyword evidence="1" id="KW-0472">Membrane</keyword>
<name>A0ABR6I578_9SPHI</name>
<organism evidence="2 3">
    <name type="scientific">Mucilaginibacter phyllosphaerae</name>
    <dbReference type="NCBI Taxonomy" id="1812349"/>
    <lineage>
        <taxon>Bacteria</taxon>
        <taxon>Pseudomonadati</taxon>
        <taxon>Bacteroidota</taxon>
        <taxon>Sphingobacteriia</taxon>
        <taxon>Sphingobacteriales</taxon>
        <taxon>Sphingobacteriaceae</taxon>
        <taxon>Mucilaginibacter</taxon>
    </lineage>
</organism>
<gene>
    <name evidence="2" type="ORF">GGR35_000777</name>
</gene>
<keyword evidence="3" id="KW-1185">Reference proteome</keyword>
<feature type="transmembrane region" description="Helical" evidence="1">
    <location>
        <begin position="26"/>
        <end position="49"/>
    </location>
</feature>
<comment type="caution">
    <text evidence="2">The sequence shown here is derived from an EMBL/GenBank/DDBJ whole genome shotgun (WGS) entry which is preliminary data.</text>
</comment>
<dbReference type="EMBL" id="JACIEG010000001">
    <property type="protein sequence ID" value="MBB3968191.1"/>
    <property type="molecule type" value="Genomic_DNA"/>
</dbReference>
<keyword evidence="1" id="KW-1133">Transmembrane helix</keyword>
<sequence>MYALLNTTKSTLRKHRGMLKQQSISMLIKLQAIINIFYINFTKIAFGIIV</sequence>
<accession>A0ABR6I578</accession>
<evidence type="ECO:0000313" key="3">
    <source>
        <dbReference type="Proteomes" id="UP000583101"/>
    </source>
</evidence>
<keyword evidence="1" id="KW-0812">Transmembrane</keyword>
<evidence type="ECO:0000313" key="2">
    <source>
        <dbReference type="EMBL" id="MBB3968191.1"/>
    </source>
</evidence>
<dbReference type="Proteomes" id="UP000583101">
    <property type="component" value="Unassembled WGS sequence"/>
</dbReference>
<proteinExistence type="predicted"/>
<reference evidence="2 3" key="1">
    <citation type="submission" date="2020-08" db="EMBL/GenBank/DDBJ databases">
        <title>Genomic Encyclopedia of Type Strains, Phase IV (KMG-IV): sequencing the most valuable type-strain genomes for metagenomic binning, comparative biology and taxonomic classification.</title>
        <authorList>
            <person name="Goeker M."/>
        </authorList>
    </citation>
    <scope>NUCLEOTIDE SEQUENCE [LARGE SCALE GENOMIC DNA]</scope>
    <source>
        <strain evidence="2 3">DSM 100995</strain>
    </source>
</reference>
<protein>
    <submittedName>
        <fullName evidence="2">Uncharacterized protein</fullName>
    </submittedName>
</protein>
<evidence type="ECO:0000256" key="1">
    <source>
        <dbReference type="SAM" id="Phobius"/>
    </source>
</evidence>